<evidence type="ECO:0000313" key="1">
    <source>
        <dbReference type="EMBL" id="AIJ48520.1"/>
    </source>
</evidence>
<evidence type="ECO:0000313" key="2">
    <source>
        <dbReference type="Proteomes" id="UP000028782"/>
    </source>
</evidence>
<proteinExistence type="predicted"/>
<dbReference type="GeneID" id="69561582"/>
<dbReference type="InterPro" id="IPR032710">
    <property type="entry name" value="NTF2-like_dom_sf"/>
</dbReference>
<gene>
    <name evidence="1" type="ORF">O987_22150</name>
</gene>
<dbReference type="RefSeq" id="WP_043374645.1">
    <property type="nucleotide sequence ID" value="NZ_CP006704.1"/>
</dbReference>
<dbReference type="Proteomes" id="UP000028782">
    <property type="component" value="Chromosome"/>
</dbReference>
<protein>
    <recommendedName>
        <fullName evidence="3">SnoaL-like domain-containing protein</fullName>
    </recommendedName>
</protein>
<dbReference type="EMBL" id="CP006704">
    <property type="protein sequence ID" value="AIJ48520.1"/>
    <property type="molecule type" value="Genomic_DNA"/>
</dbReference>
<dbReference type="Gene3D" id="3.10.450.50">
    <property type="match status" value="1"/>
</dbReference>
<dbReference type="KEGG" id="ctes:O987_22150"/>
<dbReference type="SUPFAM" id="SSF54427">
    <property type="entry name" value="NTF2-like"/>
    <property type="match status" value="1"/>
</dbReference>
<reference evidence="1 2" key="1">
    <citation type="journal article" date="2014" name="Genome Announc.">
        <title>Complete Genome Sequence of Polychlorinated Biphenyl Degrader Comamonas testosteroni TK102 (NBRC 109938).</title>
        <authorList>
            <person name="Fukuda K."/>
            <person name="Hosoyama A."/>
            <person name="Tsuchikane K."/>
            <person name="Ohji S."/>
            <person name="Yamazoe A."/>
            <person name="Fujita N."/>
            <person name="Shintani M."/>
            <person name="Kimbara K."/>
        </authorList>
    </citation>
    <scope>NUCLEOTIDE SEQUENCE [LARGE SCALE GENOMIC DNA]</scope>
    <source>
        <strain evidence="1">TK102</strain>
    </source>
</reference>
<name>A0A076PXK8_COMTE</name>
<dbReference type="AlphaFoldDB" id="A0A076PXK8"/>
<evidence type="ECO:0008006" key="3">
    <source>
        <dbReference type="Google" id="ProtNLM"/>
    </source>
</evidence>
<sequence length="116" mass="13143">MDKTTIEHFLHAQVRAWNAGDKEGFFAAYRSVAPEGLQIEYVGRGPAAEGWTILEGMWAQQNSKIEIEEVALIINGSEVACHNRNKVRGNSLAIETIELYHFDNGRLTVRYFIHQP</sequence>
<organism evidence="1 2">
    <name type="scientific">Comamonas testosteroni TK102</name>
    <dbReference type="NCBI Taxonomy" id="1392005"/>
    <lineage>
        <taxon>Bacteria</taxon>
        <taxon>Pseudomonadati</taxon>
        <taxon>Pseudomonadota</taxon>
        <taxon>Betaproteobacteria</taxon>
        <taxon>Burkholderiales</taxon>
        <taxon>Comamonadaceae</taxon>
        <taxon>Comamonas</taxon>
    </lineage>
</organism>
<dbReference type="HOGENOM" id="CLU_2035266_0_0_4"/>
<accession>A0A076PXK8</accession>